<sequence length="1076" mass="119477">MVISLLHRKWGLLFIVFAFCWGSAFSLDKNTGKIASFSESSGGIHSSISNRLAREKPKKKPAVQGLVKEVTGTVSDTLGPMPGVTVFLKSNPSIGTSTDLNGKYILEVPDEEAVLVFKMIGYTTVEMPVKGKRVIDVVIKTSSQMLDEAVVVAFGTQKKESVIGSITTIKPSELKVPSSNLTTALAGRVAGVIAYQRSGEPGQDNAEFFIRGATTFGYKKEPLILIDNMEYTTTELARLTPDDIESFSIMKDATANALYGARGANGVILITTKQGKEGKPKISVRMENSISSPTRNIELADPVTYMKLHTQAVLTRDPSGQGIIYSQSKIDNTESGVNPIAFPVVDWQKELFKKQTINQRANMSLSGGGQVATYYVAGSFAQDNGILKVDKRNNFNSNIDLKTFSLRSNVSINVAKGTTLGVRLNGLFDDYNGPIDGGSGIYNKVMHAPQTLFRPYYEPTDQFKSANHILFGNSDLGGFLNPYADMVKGYKEYSRSLMLAQLEVKQDLAFVTPGLTFNGMFNTNRRAYFDVTRQYNPFLYKVSTYDKAENTFALAPINPDTGTDFLNFSPGTETVSSEFYMQTAANYSRTFKDKHTVSGMTVFTMQSKLAGNAGSLQESLAGRNMGVSGRATYNYDSRYFVEFNFGYNGSERFHSSKRFGFFPSAGAAWAVSNEKFFEPFRGVVSKLRLRGNYGLVGNDAIGSAEERFFYLSEVNMNNSSYGANFGTAGSNINGISLNRYENPEVTWETAANSTFGLELGIKDNFEIIAEYFTERRYNILMDRASIPKTMGLQGSTPKANVGGAKSRAVDLTLSYNNRFGKDWVLSVRGNMTYAKNMYTQYEEPIYDNYWQYRAGQSTAQQWGYIAERLFVDDEEVRSSPTQNFNGFIAMGGDIKYRDVDGDGQITTKDQVPIGFPTRPEIVYGSGFSASYKNLDFSAFFQGSARSSFWIDVNATSPFVNNTQLIAAYAENHWSEENRDLYALWPRLTAYQNGNNDERSTWFMRNGAFLRLKQIELGYKLPVKMTKKVKINNLRLYGTATNLFTISQFDLWDIEMGGQGLGYPIQRVINFGVQVGL</sequence>
<keyword evidence="4" id="KW-1185">Reference proteome</keyword>
<name>A0ABW4ZLA0_9SPHI</name>
<dbReference type="InterPro" id="IPR023996">
    <property type="entry name" value="TonB-dep_OMP_SusC/RagA"/>
</dbReference>
<dbReference type="NCBIfam" id="TIGR04056">
    <property type="entry name" value="OMP_RagA_SusC"/>
    <property type="match status" value="1"/>
</dbReference>
<dbReference type="PROSITE" id="PS52016">
    <property type="entry name" value="TONB_DEPENDENT_REC_3"/>
    <property type="match status" value="1"/>
</dbReference>
<protein>
    <submittedName>
        <fullName evidence="3">SusC/RagA family TonB-linked outer membrane protein</fullName>
    </submittedName>
</protein>
<dbReference type="EMBL" id="JBHUHZ010000001">
    <property type="protein sequence ID" value="MFD2162316.1"/>
    <property type="molecule type" value="Genomic_DNA"/>
</dbReference>
<keyword evidence="1" id="KW-1134">Transmembrane beta strand</keyword>
<accession>A0ABW4ZLA0</accession>
<keyword evidence="1" id="KW-0812">Transmembrane</keyword>
<evidence type="ECO:0000313" key="3">
    <source>
        <dbReference type="EMBL" id="MFD2162316.1"/>
    </source>
</evidence>
<dbReference type="Proteomes" id="UP001597387">
    <property type="component" value="Unassembled WGS sequence"/>
</dbReference>
<dbReference type="RefSeq" id="WP_255903858.1">
    <property type="nucleotide sequence ID" value="NZ_JAFMZO010000003.1"/>
</dbReference>
<dbReference type="SUPFAM" id="SSF56935">
    <property type="entry name" value="Porins"/>
    <property type="match status" value="1"/>
</dbReference>
<dbReference type="NCBIfam" id="TIGR04057">
    <property type="entry name" value="SusC_RagA_signa"/>
    <property type="match status" value="1"/>
</dbReference>
<dbReference type="Gene3D" id="2.170.130.10">
    <property type="entry name" value="TonB-dependent receptor, plug domain"/>
    <property type="match status" value="1"/>
</dbReference>
<proteinExistence type="inferred from homology"/>
<evidence type="ECO:0000259" key="2">
    <source>
        <dbReference type="Pfam" id="PF07715"/>
    </source>
</evidence>
<dbReference type="InterPro" id="IPR008969">
    <property type="entry name" value="CarboxyPept-like_regulatory"/>
</dbReference>
<comment type="caution">
    <text evidence="3">The sequence shown here is derived from an EMBL/GenBank/DDBJ whole genome shotgun (WGS) entry which is preliminary data.</text>
</comment>
<keyword evidence="1" id="KW-0472">Membrane</keyword>
<dbReference type="SUPFAM" id="SSF49464">
    <property type="entry name" value="Carboxypeptidase regulatory domain-like"/>
    <property type="match status" value="1"/>
</dbReference>
<dbReference type="Pfam" id="PF13715">
    <property type="entry name" value="CarbopepD_reg_2"/>
    <property type="match status" value="1"/>
</dbReference>
<keyword evidence="1" id="KW-0998">Cell outer membrane</keyword>
<dbReference type="InterPro" id="IPR023997">
    <property type="entry name" value="TonB-dep_OMP_SusC/RagA_CS"/>
</dbReference>
<reference evidence="4" key="1">
    <citation type="journal article" date="2019" name="Int. J. Syst. Evol. Microbiol.">
        <title>The Global Catalogue of Microorganisms (GCM) 10K type strain sequencing project: providing services to taxonomists for standard genome sequencing and annotation.</title>
        <authorList>
            <consortium name="The Broad Institute Genomics Platform"/>
            <consortium name="The Broad Institute Genome Sequencing Center for Infectious Disease"/>
            <person name="Wu L."/>
            <person name="Ma J."/>
        </authorList>
    </citation>
    <scope>NUCLEOTIDE SEQUENCE [LARGE SCALE GENOMIC DNA]</scope>
    <source>
        <strain evidence="4">KCTC 42217</strain>
    </source>
</reference>
<gene>
    <name evidence="3" type="ORF">ACFSJU_07915</name>
</gene>
<feature type="domain" description="TonB-dependent receptor plug" evidence="2">
    <location>
        <begin position="159"/>
        <end position="267"/>
    </location>
</feature>
<evidence type="ECO:0000313" key="4">
    <source>
        <dbReference type="Proteomes" id="UP001597387"/>
    </source>
</evidence>
<dbReference type="InterPro" id="IPR037066">
    <property type="entry name" value="Plug_dom_sf"/>
</dbReference>
<dbReference type="InterPro" id="IPR039426">
    <property type="entry name" value="TonB-dep_rcpt-like"/>
</dbReference>
<keyword evidence="1" id="KW-0813">Transport</keyword>
<dbReference type="Pfam" id="PF07715">
    <property type="entry name" value="Plug"/>
    <property type="match status" value="1"/>
</dbReference>
<comment type="similarity">
    <text evidence="1">Belongs to the TonB-dependent receptor family.</text>
</comment>
<dbReference type="InterPro" id="IPR012910">
    <property type="entry name" value="Plug_dom"/>
</dbReference>
<evidence type="ECO:0000256" key="1">
    <source>
        <dbReference type="PROSITE-ProRule" id="PRU01360"/>
    </source>
</evidence>
<comment type="subcellular location">
    <subcellularLocation>
        <location evidence="1">Cell outer membrane</location>
        <topology evidence="1">Multi-pass membrane protein</topology>
    </subcellularLocation>
</comment>
<organism evidence="3 4">
    <name type="scientific">Paradesertivirga mongoliensis</name>
    <dbReference type="NCBI Taxonomy" id="2100740"/>
    <lineage>
        <taxon>Bacteria</taxon>
        <taxon>Pseudomonadati</taxon>
        <taxon>Bacteroidota</taxon>
        <taxon>Sphingobacteriia</taxon>
        <taxon>Sphingobacteriales</taxon>
        <taxon>Sphingobacteriaceae</taxon>
        <taxon>Paradesertivirga</taxon>
    </lineage>
</organism>